<evidence type="ECO:0000313" key="6">
    <source>
        <dbReference type="EMBL" id="BBO91486.1"/>
    </source>
</evidence>
<feature type="compositionally biased region" description="Basic and acidic residues" evidence="1">
    <location>
        <begin position="38"/>
        <end position="54"/>
    </location>
</feature>
<feature type="region of interest" description="Disordered" evidence="1">
    <location>
        <begin position="1"/>
        <end position="20"/>
    </location>
</feature>
<dbReference type="Proteomes" id="UP000422108">
    <property type="component" value="Chromosome"/>
</dbReference>
<organism evidence="4 7">
    <name type="scientific">Desulfosarcina ovata subsp. ovata</name>
    <dbReference type="NCBI Taxonomy" id="2752305"/>
    <lineage>
        <taxon>Bacteria</taxon>
        <taxon>Pseudomonadati</taxon>
        <taxon>Thermodesulfobacteriota</taxon>
        <taxon>Desulfobacteria</taxon>
        <taxon>Desulfobacterales</taxon>
        <taxon>Desulfosarcinaceae</taxon>
        <taxon>Desulfosarcina</taxon>
    </lineage>
</organism>
<evidence type="ECO:0000256" key="1">
    <source>
        <dbReference type="SAM" id="MobiDB-lite"/>
    </source>
</evidence>
<dbReference type="AlphaFoldDB" id="A0A5K8A3B2"/>
<feature type="domain" description="Transposase IS66 central" evidence="2">
    <location>
        <begin position="171"/>
        <end position="425"/>
    </location>
</feature>
<dbReference type="EMBL" id="AP021879">
    <property type="protein sequence ID" value="BBO87053.1"/>
    <property type="molecule type" value="Genomic_DNA"/>
</dbReference>
<dbReference type="PANTHER" id="PTHR33678">
    <property type="entry name" value="BLL1576 PROTEIN"/>
    <property type="match status" value="1"/>
</dbReference>
<dbReference type="PANTHER" id="PTHR33678:SF2">
    <property type="match status" value="1"/>
</dbReference>
<feature type="domain" description="DUF6444" evidence="3">
    <location>
        <begin position="30"/>
        <end position="95"/>
    </location>
</feature>
<dbReference type="InterPro" id="IPR052344">
    <property type="entry name" value="Transposase-related"/>
</dbReference>
<evidence type="ECO:0000259" key="3">
    <source>
        <dbReference type="Pfam" id="PF20042"/>
    </source>
</evidence>
<protein>
    <recommendedName>
        <fullName evidence="8">Transposase</fullName>
    </recommendedName>
</protein>
<sequence length="467" mass="53632">MLFMKSDRPISDADWQATAEPVRQYIVSLEDELRAIKTQNDKLEKNNEKLEKQKRQNSTNSSKPPSSDPPYNKPKREKPKGERKPGGQKGHPGHGQMLLTPNNTQNVMPKCCGCGLHSSDWDNLRPFHTHQHIELPEIEMDITHFVLHQGQCPRCGKIVKAQVPEAFSTGYGPRFCAFIAELSGIKAMSRRNVQQLVHSVFDIKIATGTIQKVIDRASEAIASTYERIGQVARSSECNFIDETSWFEKHNLQWLWVMVNTMVAFFRIDPKRSKQAFLELIADWKGILISDGYGLYCKWVHGRQTCLAHLIRKAKALIESRKLNERRGGKLILAHLNTLIEFSKNKPPPLKWERFYNSLLLILSLFEDDTDDAGRLARQIIREIDALWTFLEHDGVEPTNNRAERSLRFGVLWRKCSLGTQSDKGNRWVERILSVKETCRLRDKATFPFLVECLECYFAGISVDVSWI</sequence>
<accession>A0A5K8A3B2</accession>
<dbReference type="Pfam" id="PF03050">
    <property type="entry name" value="DDE_Tnp_IS66"/>
    <property type="match status" value="1"/>
</dbReference>
<keyword evidence="7" id="KW-1185">Reference proteome</keyword>
<dbReference type="EMBL" id="AP021879">
    <property type="protein sequence ID" value="BBO89331.1"/>
    <property type="molecule type" value="Genomic_DNA"/>
</dbReference>
<dbReference type="EMBL" id="AP021879">
    <property type="protein sequence ID" value="BBO91486.1"/>
    <property type="molecule type" value="Genomic_DNA"/>
</dbReference>
<dbReference type="Pfam" id="PF20042">
    <property type="entry name" value="DUF6444"/>
    <property type="match status" value="1"/>
</dbReference>
<gene>
    <name evidence="4" type="ORF">DSCOOX_02330</name>
    <name evidence="5" type="ORF">DSCOOX_25110</name>
    <name evidence="6" type="ORF">DSCOOX_46660</name>
</gene>
<feature type="region of interest" description="Disordered" evidence="1">
    <location>
        <begin position="38"/>
        <end position="100"/>
    </location>
</feature>
<evidence type="ECO:0000313" key="5">
    <source>
        <dbReference type="EMBL" id="BBO89331.1"/>
    </source>
</evidence>
<evidence type="ECO:0000313" key="4">
    <source>
        <dbReference type="EMBL" id="BBO87053.1"/>
    </source>
</evidence>
<reference evidence="4 7" key="1">
    <citation type="submission" date="2019-11" db="EMBL/GenBank/DDBJ databases">
        <title>Comparative genomics of hydrocarbon-degrading Desulfosarcina strains.</title>
        <authorList>
            <person name="Watanabe M."/>
            <person name="Kojima H."/>
            <person name="Fukui M."/>
        </authorList>
    </citation>
    <scope>NUCLEOTIDE SEQUENCE [LARGE SCALE GENOMIC DNA]</scope>
    <source>
        <strain evidence="4">OXyS1</strain>
        <strain evidence="7">oXyS1</strain>
    </source>
</reference>
<evidence type="ECO:0000313" key="7">
    <source>
        <dbReference type="Proteomes" id="UP000422108"/>
    </source>
</evidence>
<proteinExistence type="predicted"/>
<evidence type="ECO:0000259" key="2">
    <source>
        <dbReference type="Pfam" id="PF03050"/>
    </source>
</evidence>
<dbReference type="InterPro" id="IPR045618">
    <property type="entry name" value="DUF6444"/>
</dbReference>
<name>A0A5K8A3B2_9BACT</name>
<dbReference type="InterPro" id="IPR004291">
    <property type="entry name" value="Transposase_IS66_central"/>
</dbReference>
<feature type="compositionally biased region" description="Basic and acidic residues" evidence="1">
    <location>
        <begin position="1"/>
        <end position="11"/>
    </location>
</feature>
<dbReference type="NCBIfam" id="NF033517">
    <property type="entry name" value="transpos_IS66"/>
    <property type="match status" value="1"/>
</dbReference>
<evidence type="ECO:0008006" key="8">
    <source>
        <dbReference type="Google" id="ProtNLM"/>
    </source>
</evidence>